<evidence type="ECO:0000256" key="3">
    <source>
        <dbReference type="ARBA" id="ARBA00022840"/>
    </source>
</evidence>
<dbReference type="InterPro" id="IPR011009">
    <property type="entry name" value="Kinase-like_dom_sf"/>
</dbReference>
<keyword evidence="6" id="KW-0418">Kinase</keyword>
<dbReference type="GO" id="GO:0005524">
    <property type="term" value="F:ATP binding"/>
    <property type="evidence" value="ECO:0007669"/>
    <property type="project" value="UniProtKB-KW"/>
</dbReference>
<dbReference type="PANTHER" id="PTHR45832">
    <property type="entry name" value="SERINE/THREONINE-PROTEIN KINASE SAMKA-RELATED-RELATED"/>
    <property type="match status" value="1"/>
</dbReference>
<dbReference type="GO" id="GO:0004672">
    <property type="term" value="F:protein kinase activity"/>
    <property type="evidence" value="ECO:0007669"/>
    <property type="project" value="InterPro"/>
</dbReference>
<evidence type="ECO:0000256" key="2">
    <source>
        <dbReference type="ARBA" id="ARBA00022741"/>
    </source>
</evidence>
<dbReference type="InterPro" id="IPR051931">
    <property type="entry name" value="PAK3-like"/>
</dbReference>
<evidence type="ECO:0000313" key="6">
    <source>
        <dbReference type="EMBL" id="KAJ7646148.1"/>
    </source>
</evidence>
<accession>A0AAD7CDJ7</accession>
<dbReference type="Gene3D" id="1.10.510.10">
    <property type="entry name" value="Transferase(Phosphotransferase) domain 1"/>
    <property type="match status" value="1"/>
</dbReference>
<keyword evidence="6" id="KW-0808">Transferase</keyword>
<name>A0AAD7CDJ7_MYCRO</name>
<feature type="domain" description="Protein kinase" evidence="5">
    <location>
        <begin position="1"/>
        <end position="221"/>
    </location>
</feature>
<evidence type="ECO:0000256" key="1">
    <source>
        <dbReference type="ARBA" id="ARBA00008874"/>
    </source>
</evidence>
<dbReference type="InterPro" id="IPR000719">
    <property type="entry name" value="Prot_kinase_dom"/>
</dbReference>
<keyword evidence="2" id="KW-0547">Nucleotide-binding</keyword>
<comment type="caution">
    <text evidence="6">The sequence shown here is derived from an EMBL/GenBank/DDBJ whole genome shotgun (WGS) entry which is preliminary data.</text>
</comment>
<dbReference type="PANTHER" id="PTHR45832:SF22">
    <property type="entry name" value="SERINE_THREONINE-PROTEIN KINASE SAMKA-RELATED"/>
    <property type="match status" value="1"/>
</dbReference>
<dbReference type="PROSITE" id="PS50011">
    <property type="entry name" value="PROTEIN_KINASE_DOM"/>
    <property type="match status" value="1"/>
</dbReference>
<comment type="similarity">
    <text evidence="1">Belongs to the protein kinase superfamily. STE Ser/Thr protein kinase family. STE20 subfamily.</text>
</comment>
<gene>
    <name evidence="6" type="ORF">B0H17DRAFT_438763</name>
</gene>
<feature type="compositionally biased region" description="Low complexity" evidence="4">
    <location>
        <begin position="378"/>
        <end position="391"/>
    </location>
</feature>
<reference evidence="6" key="1">
    <citation type="submission" date="2023-03" db="EMBL/GenBank/DDBJ databases">
        <title>Massive genome expansion in bonnet fungi (Mycena s.s.) driven by repeated elements and novel gene families across ecological guilds.</title>
        <authorList>
            <consortium name="Lawrence Berkeley National Laboratory"/>
            <person name="Harder C.B."/>
            <person name="Miyauchi S."/>
            <person name="Viragh M."/>
            <person name="Kuo A."/>
            <person name="Thoen E."/>
            <person name="Andreopoulos B."/>
            <person name="Lu D."/>
            <person name="Skrede I."/>
            <person name="Drula E."/>
            <person name="Henrissat B."/>
            <person name="Morin E."/>
            <person name="Kohler A."/>
            <person name="Barry K."/>
            <person name="LaButti K."/>
            <person name="Morin E."/>
            <person name="Salamov A."/>
            <person name="Lipzen A."/>
            <person name="Mereny Z."/>
            <person name="Hegedus B."/>
            <person name="Baldrian P."/>
            <person name="Stursova M."/>
            <person name="Weitz H."/>
            <person name="Taylor A."/>
            <person name="Grigoriev I.V."/>
            <person name="Nagy L.G."/>
            <person name="Martin F."/>
            <person name="Kauserud H."/>
        </authorList>
    </citation>
    <scope>NUCLEOTIDE SEQUENCE</scope>
    <source>
        <strain evidence="6">CBHHK067</strain>
    </source>
</reference>
<proteinExistence type="inferred from homology"/>
<evidence type="ECO:0000313" key="7">
    <source>
        <dbReference type="Proteomes" id="UP001221757"/>
    </source>
</evidence>
<keyword evidence="3" id="KW-0067">ATP-binding</keyword>
<dbReference type="AlphaFoldDB" id="A0AAD7CDJ7"/>
<protein>
    <submittedName>
        <fullName evidence="6">Kinase-like domain-containing protein</fullName>
    </submittedName>
</protein>
<sequence length="412" mass="43612">MRDMLPHPNVGNFLDLYLFEKSELWMMTEFMEGGRSLGEIIANTSTTFTEEQVAKICLDACKGLAHLHSQLILHRDIRSDSIVIDVKGRVKLTGFGFAVQLPDKQAKRRTMVSTLNLPTRSPYTVDKTHWTAPEVIKKKEYGPEVDVWAFGITIIEMLEGAPPYAGEEPLKVLFLTLVNGTPELKQPDTLSDELKDFLGNCLDVDVECRSTMSELVEHDFLKKACPPSGLAPLFEWKPEAPVEIVDAVVSEETEPSAPDAVDTAVPVDLDSAAAYTAAPSDTTNSVDVASATPETLASAAPDPVALEAVKADSSTALDPPATETAGSIVPQTVEATLPDDKIVPEPPASAPPDAVTSAAPDASEAVAKTAVSSAPETASVAPGPVDPAPDAADAESRLVASPPVLPASDPTA</sequence>
<dbReference type="EMBL" id="JARKIE010000388">
    <property type="protein sequence ID" value="KAJ7646148.1"/>
    <property type="molecule type" value="Genomic_DNA"/>
</dbReference>
<keyword evidence="7" id="KW-1185">Reference proteome</keyword>
<evidence type="ECO:0000259" key="5">
    <source>
        <dbReference type="PROSITE" id="PS50011"/>
    </source>
</evidence>
<evidence type="ECO:0000256" key="4">
    <source>
        <dbReference type="SAM" id="MobiDB-lite"/>
    </source>
</evidence>
<dbReference type="Pfam" id="PF00069">
    <property type="entry name" value="Pkinase"/>
    <property type="match status" value="1"/>
</dbReference>
<dbReference type="SUPFAM" id="SSF56112">
    <property type="entry name" value="Protein kinase-like (PK-like)"/>
    <property type="match status" value="1"/>
</dbReference>
<feature type="region of interest" description="Disordered" evidence="4">
    <location>
        <begin position="339"/>
        <end position="412"/>
    </location>
</feature>
<organism evidence="6 7">
    <name type="scientific">Mycena rosella</name>
    <name type="common">Pink bonnet</name>
    <name type="synonym">Agaricus rosellus</name>
    <dbReference type="NCBI Taxonomy" id="1033263"/>
    <lineage>
        <taxon>Eukaryota</taxon>
        <taxon>Fungi</taxon>
        <taxon>Dikarya</taxon>
        <taxon>Basidiomycota</taxon>
        <taxon>Agaricomycotina</taxon>
        <taxon>Agaricomycetes</taxon>
        <taxon>Agaricomycetidae</taxon>
        <taxon>Agaricales</taxon>
        <taxon>Marasmiineae</taxon>
        <taxon>Mycenaceae</taxon>
        <taxon>Mycena</taxon>
    </lineage>
</organism>
<dbReference type="Proteomes" id="UP001221757">
    <property type="component" value="Unassembled WGS sequence"/>
</dbReference>